<dbReference type="GO" id="GO:0016853">
    <property type="term" value="F:isomerase activity"/>
    <property type="evidence" value="ECO:0007669"/>
    <property type="project" value="UniProtKB-KW"/>
</dbReference>
<evidence type="ECO:0000256" key="4">
    <source>
        <dbReference type="ARBA" id="ARBA00005708"/>
    </source>
</evidence>
<dbReference type="GO" id="GO:0005737">
    <property type="term" value="C:cytoplasm"/>
    <property type="evidence" value="ECO:0007669"/>
    <property type="project" value="TreeGrafter"/>
</dbReference>
<dbReference type="InterPro" id="IPR006156">
    <property type="entry name" value="Dihydroneopterin_aldolase"/>
</dbReference>
<evidence type="ECO:0000256" key="6">
    <source>
        <dbReference type="ARBA" id="ARBA00023235"/>
    </source>
</evidence>
<dbReference type="AlphaFoldDB" id="A0A2A2EWM2"/>
<dbReference type="Proteomes" id="UP000218896">
    <property type="component" value="Unassembled WGS sequence"/>
</dbReference>
<comment type="function">
    <text evidence="8">Catalyzes the conversion of 7,8-dihydroneopterin to 6-hydroxymethyl-7,8-dihydropterin.</text>
</comment>
<dbReference type="GO" id="GO:0004150">
    <property type="term" value="F:dihydroneopterin aldolase activity"/>
    <property type="evidence" value="ECO:0007669"/>
    <property type="project" value="UniProtKB-UniRule"/>
</dbReference>
<evidence type="ECO:0000256" key="8">
    <source>
        <dbReference type="RuleBase" id="RU362079"/>
    </source>
</evidence>
<dbReference type="Pfam" id="PF02152">
    <property type="entry name" value="FolB"/>
    <property type="match status" value="1"/>
</dbReference>
<organism evidence="10 11">
    <name type="scientific">Halovibrio salipaludis</name>
    <dbReference type="NCBI Taxonomy" id="2032626"/>
    <lineage>
        <taxon>Bacteria</taxon>
        <taxon>Pseudomonadati</taxon>
        <taxon>Pseudomonadota</taxon>
        <taxon>Gammaproteobacteria</taxon>
        <taxon>Oceanospirillales</taxon>
        <taxon>Halomonadaceae</taxon>
        <taxon>Halovibrio</taxon>
    </lineage>
</organism>
<comment type="catalytic activity">
    <reaction evidence="2 8">
        <text>7,8-dihydroneopterin = 6-hydroxymethyl-7,8-dihydropterin + glycolaldehyde</text>
        <dbReference type="Rhea" id="RHEA:10540"/>
        <dbReference type="ChEBI" id="CHEBI:17001"/>
        <dbReference type="ChEBI" id="CHEBI:17071"/>
        <dbReference type="ChEBI" id="CHEBI:44841"/>
        <dbReference type="EC" id="4.1.2.25"/>
    </reaction>
</comment>
<gene>
    <name evidence="10" type="primary">folB</name>
    <name evidence="10" type="ORF">CK501_15235</name>
</gene>
<accession>A0A2A2EWM2</accession>
<dbReference type="EMBL" id="NSKD01000010">
    <property type="protein sequence ID" value="PAU77068.1"/>
    <property type="molecule type" value="Genomic_DNA"/>
</dbReference>
<keyword evidence="11" id="KW-1185">Reference proteome</keyword>
<comment type="catalytic activity">
    <reaction evidence="1">
        <text>7,8-dihydroneopterin = 7,8-dihydromonapterin</text>
        <dbReference type="Rhea" id="RHEA:45328"/>
        <dbReference type="ChEBI" id="CHEBI:17001"/>
        <dbReference type="ChEBI" id="CHEBI:71175"/>
        <dbReference type="EC" id="5.1.99.8"/>
    </reaction>
</comment>
<keyword evidence="7 8" id="KW-0456">Lyase</keyword>
<keyword evidence="6" id="KW-0413">Isomerase</keyword>
<dbReference type="InterPro" id="IPR006157">
    <property type="entry name" value="FolB_dom"/>
</dbReference>
<dbReference type="SUPFAM" id="SSF55620">
    <property type="entry name" value="Tetrahydrobiopterin biosynthesis enzymes-like"/>
    <property type="match status" value="1"/>
</dbReference>
<evidence type="ECO:0000256" key="7">
    <source>
        <dbReference type="ARBA" id="ARBA00023239"/>
    </source>
</evidence>
<evidence type="ECO:0000256" key="2">
    <source>
        <dbReference type="ARBA" id="ARBA00001353"/>
    </source>
</evidence>
<name>A0A2A2EWM2_9GAMM</name>
<dbReference type="GO" id="GO:0046656">
    <property type="term" value="P:folic acid biosynthetic process"/>
    <property type="evidence" value="ECO:0007669"/>
    <property type="project" value="UniProtKB-UniRule"/>
</dbReference>
<dbReference type="OrthoDB" id="9810587at2"/>
<evidence type="ECO:0000256" key="3">
    <source>
        <dbReference type="ARBA" id="ARBA00005013"/>
    </source>
</evidence>
<comment type="caution">
    <text evidence="10">The sequence shown here is derived from an EMBL/GenBank/DDBJ whole genome shotgun (WGS) entry which is preliminary data.</text>
</comment>
<evidence type="ECO:0000259" key="9">
    <source>
        <dbReference type="SMART" id="SM00905"/>
    </source>
</evidence>
<evidence type="ECO:0000313" key="10">
    <source>
        <dbReference type="EMBL" id="PAU77068.1"/>
    </source>
</evidence>
<evidence type="ECO:0000256" key="1">
    <source>
        <dbReference type="ARBA" id="ARBA00000693"/>
    </source>
</evidence>
<dbReference type="InterPro" id="IPR043133">
    <property type="entry name" value="GTP-CH-I_C/QueF"/>
</dbReference>
<dbReference type="Gene3D" id="3.30.1130.10">
    <property type="match status" value="1"/>
</dbReference>
<dbReference type="EC" id="4.1.2.25" evidence="8"/>
<comment type="pathway">
    <text evidence="3 8">Cofactor biosynthesis; tetrahydrofolate biosynthesis; 2-amino-4-hydroxy-6-hydroxymethyl-7,8-dihydropteridine diphosphate from 7,8-dihydroneopterin triphosphate: step 3/4.</text>
</comment>
<evidence type="ECO:0000256" key="5">
    <source>
        <dbReference type="ARBA" id="ARBA00022909"/>
    </source>
</evidence>
<dbReference type="SMART" id="SM00905">
    <property type="entry name" value="FolB"/>
    <property type="match status" value="1"/>
</dbReference>
<dbReference type="UniPathway" id="UPA00077">
    <property type="reaction ID" value="UER00154"/>
</dbReference>
<feature type="domain" description="Dihydroneopterin aldolase/epimerase" evidence="9">
    <location>
        <begin position="4"/>
        <end position="114"/>
    </location>
</feature>
<dbReference type="PANTHER" id="PTHR42844:SF1">
    <property type="entry name" value="DIHYDRONEOPTERIN ALDOLASE 1-RELATED"/>
    <property type="match status" value="1"/>
</dbReference>
<evidence type="ECO:0000313" key="11">
    <source>
        <dbReference type="Proteomes" id="UP000218896"/>
    </source>
</evidence>
<protein>
    <recommendedName>
        <fullName evidence="8">7,8-dihydroneopterin aldolase</fullName>
        <ecNumber evidence="8">4.1.2.25</ecNumber>
    </recommendedName>
</protein>
<dbReference type="NCBIfam" id="TIGR00526">
    <property type="entry name" value="folB_dom"/>
    <property type="match status" value="1"/>
</dbReference>
<comment type="similarity">
    <text evidence="4 8">Belongs to the DHNA family.</text>
</comment>
<dbReference type="NCBIfam" id="TIGR00525">
    <property type="entry name" value="folB"/>
    <property type="match status" value="1"/>
</dbReference>
<keyword evidence="5 8" id="KW-0289">Folate biosynthesis</keyword>
<dbReference type="PANTHER" id="PTHR42844">
    <property type="entry name" value="DIHYDRONEOPTERIN ALDOLASE 1-RELATED"/>
    <property type="match status" value="1"/>
</dbReference>
<dbReference type="GO" id="GO:0046654">
    <property type="term" value="P:tetrahydrofolate biosynthetic process"/>
    <property type="evidence" value="ECO:0007669"/>
    <property type="project" value="UniProtKB-UniRule"/>
</dbReference>
<dbReference type="CDD" id="cd00534">
    <property type="entry name" value="DHNA_DHNTPE"/>
    <property type="match status" value="1"/>
</dbReference>
<dbReference type="FunFam" id="3.30.1130.10:FF:000002">
    <property type="entry name" value="7,8-dihydroneopterin aldolase"/>
    <property type="match status" value="1"/>
</dbReference>
<sequence length="118" mass="12838">MDSVFIERLAVEAVIGVLDWERAVTQRLLVDLDLRWDNRAPAAGDDLTLALDYAAVSEAVAQCLREGRFRLLETAAERLAAMLADDFGVGYRRIVLRKPGAVPGAEAVGVVVERGEGE</sequence>
<dbReference type="RefSeq" id="WP_095618602.1">
    <property type="nucleotide sequence ID" value="NZ_NSKD01000010.1"/>
</dbReference>
<reference evidence="10 11" key="1">
    <citation type="submission" date="2017-08" db="EMBL/GenBank/DDBJ databases">
        <title>Halovibrio sewagensis sp. nov., isolated from wastewater of high salinity.</title>
        <authorList>
            <person name="Dong X."/>
            <person name="Zhang G."/>
        </authorList>
    </citation>
    <scope>NUCLEOTIDE SEQUENCE [LARGE SCALE GENOMIC DNA]</scope>
    <source>
        <strain evidence="10 11">YL5-2</strain>
    </source>
</reference>
<proteinExistence type="inferred from homology"/>